<reference evidence="1 2" key="1">
    <citation type="submission" date="2020-04" db="EMBL/GenBank/DDBJ databases">
        <authorList>
            <person name="De Canck E."/>
        </authorList>
    </citation>
    <scope>NUCLEOTIDE SEQUENCE [LARGE SCALE GENOMIC DNA]</scope>
    <source>
        <strain evidence="1 2">LMG 22037</strain>
    </source>
</reference>
<name>A0A6J5CQI9_9BURK</name>
<evidence type="ECO:0000313" key="2">
    <source>
        <dbReference type="Proteomes" id="UP000494249"/>
    </source>
</evidence>
<dbReference type="RefSeq" id="WP_035476853.1">
    <property type="nucleotide sequence ID" value="NZ_CADIKB010000075.1"/>
</dbReference>
<proteinExistence type="predicted"/>
<dbReference type="AlphaFoldDB" id="A0A6J5CQI9"/>
<dbReference type="Proteomes" id="UP000494249">
    <property type="component" value="Unassembled WGS sequence"/>
</dbReference>
<accession>A0A6J5CQI9</accession>
<organism evidence="1 2">
    <name type="scientific">Paraburkholderia phenoliruptrix</name>
    <dbReference type="NCBI Taxonomy" id="252970"/>
    <lineage>
        <taxon>Bacteria</taxon>
        <taxon>Pseudomonadati</taxon>
        <taxon>Pseudomonadota</taxon>
        <taxon>Betaproteobacteria</taxon>
        <taxon>Burkholderiales</taxon>
        <taxon>Burkholderiaceae</taxon>
        <taxon>Paraburkholderia</taxon>
    </lineage>
</organism>
<dbReference type="EMBL" id="CADIKB010000075">
    <property type="protein sequence ID" value="CAB3741847.1"/>
    <property type="molecule type" value="Genomic_DNA"/>
</dbReference>
<evidence type="ECO:0000313" key="1">
    <source>
        <dbReference type="EMBL" id="CAB3741847.1"/>
    </source>
</evidence>
<protein>
    <recommendedName>
        <fullName evidence="3">Fis family transcriptional regulator</fullName>
    </recommendedName>
</protein>
<sequence>MNRKRNGGRYASGKASAKATLLPPTLESVRSLSLRNHLALAALRAGSGNGHLLSDLIRVLYLAWYLREAGFGAVDHRLFTEAAEALERSAARATADDVWQVSPDDAGILERLLALHDEQLGSTPVGVMLGAQRRLLRFAGSDRKTPWQDAGP</sequence>
<evidence type="ECO:0008006" key="3">
    <source>
        <dbReference type="Google" id="ProtNLM"/>
    </source>
</evidence>
<gene>
    <name evidence="1" type="ORF">LMG22037_06534</name>
</gene>